<dbReference type="EMBL" id="JBHSQK010000044">
    <property type="protein sequence ID" value="MFC5950233.1"/>
    <property type="molecule type" value="Genomic_DNA"/>
</dbReference>
<feature type="region of interest" description="Disordered" evidence="12">
    <location>
        <begin position="71"/>
        <end position="107"/>
    </location>
</feature>
<proteinExistence type="inferred from homology"/>
<keyword evidence="1 11" id="KW-0813">Transport</keyword>
<evidence type="ECO:0000256" key="8">
    <source>
        <dbReference type="ARBA" id="ARBA00022989"/>
    </source>
</evidence>
<dbReference type="PIRSF" id="PIRSF001296">
    <property type="entry name" value="K_ATPase_KdpC"/>
    <property type="match status" value="1"/>
</dbReference>
<keyword evidence="6 11" id="KW-0067">ATP-binding</keyword>
<comment type="function">
    <text evidence="11">Part of the high-affinity ATP-driven potassium transport (or Kdp) system, which catalyzes the hydrolysis of ATP coupled with the electrogenic transport of potassium into the cytoplasm. This subunit acts as a catalytic chaperone that increases the ATP-binding affinity of the ATP-hydrolyzing subunit KdpB by the formation of a transient KdpB/KdpC/ATP ternary complex.</text>
</comment>
<evidence type="ECO:0000256" key="1">
    <source>
        <dbReference type="ARBA" id="ARBA00022448"/>
    </source>
</evidence>
<keyword evidence="5 11" id="KW-0547">Nucleotide-binding</keyword>
<evidence type="ECO:0000256" key="10">
    <source>
        <dbReference type="ARBA" id="ARBA00023136"/>
    </source>
</evidence>
<dbReference type="RefSeq" id="WP_379567362.1">
    <property type="nucleotide sequence ID" value="NZ_JBHSQK010000044.1"/>
</dbReference>
<evidence type="ECO:0000256" key="4">
    <source>
        <dbReference type="ARBA" id="ARBA00022692"/>
    </source>
</evidence>
<comment type="similarity">
    <text evidence="11">Belongs to the KdpC family.</text>
</comment>
<evidence type="ECO:0000256" key="12">
    <source>
        <dbReference type="SAM" id="MobiDB-lite"/>
    </source>
</evidence>
<accession>A0ABW1IB57</accession>
<keyword evidence="8 11" id="KW-1133">Transmembrane helix</keyword>
<reference evidence="14" key="1">
    <citation type="journal article" date="2019" name="Int. J. Syst. Evol. Microbiol.">
        <title>The Global Catalogue of Microorganisms (GCM) 10K type strain sequencing project: providing services to taxonomists for standard genome sequencing and annotation.</title>
        <authorList>
            <consortium name="The Broad Institute Genomics Platform"/>
            <consortium name="The Broad Institute Genome Sequencing Center for Infectious Disease"/>
            <person name="Wu L."/>
            <person name="Ma J."/>
        </authorList>
    </citation>
    <scope>NUCLEOTIDE SEQUENCE [LARGE SCALE GENOMIC DNA]</scope>
    <source>
        <strain evidence="14">CGMCC 4.7397</strain>
    </source>
</reference>
<keyword evidence="7 11" id="KW-0630">Potassium</keyword>
<comment type="caution">
    <text evidence="13">The sequence shown here is derived from an EMBL/GenBank/DDBJ whole genome shotgun (WGS) entry which is preliminary data.</text>
</comment>
<keyword evidence="9 11" id="KW-0406">Ion transport</keyword>
<dbReference type="Pfam" id="PF02669">
    <property type="entry name" value="KdpC"/>
    <property type="match status" value="1"/>
</dbReference>
<evidence type="ECO:0000256" key="9">
    <source>
        <dbReference type="ARBA" id="ARBA00023065"/>
    </source>
</evidence>
<keyword evidence="2 11" id="KW-1003">Cell membrane</keyword>
<organism evidence="13 14">
    <name type="scientific">Pseudonocardia lutea</name>
    <dbReference type="NCBI Taxonomy" id="2172015"/>
    <lineage>
        <taxon>Bacteria</taxon>
        <taxon>Bacillati</taxon>
        <taxon>Actinomycetota</taxon>
        <taxon>Actinomycetes</taxon>
        <taxon>Pseudonocardiales</taxon>
        <taxon>Pseudonocardiaceae</taxon>
        <taxon>Pseudonocardia</taxon>
    </lineage>
</organism>
<evidence type="ECO:0000256" key="3">
    <source>
        <dbReference type="ARBA" id="ARBA00022538"/>
    </source>
</evidence>
<keyword evidence="3 11" id="KW-0633">Potassium transport</keyword>
<evidence type="ECO:0000256" key="6">
    <source>
        <dbReference type="ARBA" id="ARBA00022840"/>
    </source>
</evidence>
<evidence type="ECO:0000313" key="14">
    <source>
        <dbReference type="Proteomes" id="UP001596119"/>
    </source>
</evidence>
<protein>
    <recommendedName>
        <fullName evidence="11">Potassium-transporting ATPase KdpC subunit</fullName>
    </recommendedName>
    <alternativeName>
        <fullName evidence="11">ATP phosphohydrolase [potassium-transporting] C chain</fullName>
    </alternativeName>
    <alternativeName>
        <fullName evidence="11">Potassium-binding and translocating subunit C</fullName>
    </alternativeName>
    <alternativeName>
        <fullName evidence="11">Potassium-translocating ATPase C chain</fullName>
    </alternativeName>
</protein>
<name>A0ABW1IB57_9PSEU</name>
<dbReference type="HAMAP" id="MF_00276">
    <property type="entry name" value="KdpC"/>
    <property type="match status" value="1"/>
</dbReference>
<keyword evidence="14" id="KW-1185">Reference proteome</keyword>
<evidence type="ECO:0000313" key="13">
    <source>
        <dbReference type="EMBL" id="MFC5950233.1"/>
    </source>
</evidence>
<dbReference type="Proteomes" id="UP001596119">
    <property type="component" value="Unassembled WGS sequence"/>
</dbReference>
<dbReference type="InterPro" id="IPR003820">
    <property type="entry name" value="KdpC"/>
</dbReference>
<keyword evidence="10 11" id="KW-0472">Membrane</keyword>
<feature type="compositionally biased region" description="Polar residues" evidence="12">
    <location>
        <begin position="93"/>
        <end position="103"/>
    </location>
</feature>
<sequence length="207" mass="21123">MLSTLRRQTGTGLRLLILLTLLCGIVYPLVVWGVSRIPGLSGGAEGSLVTRNGTVVGSSVIGVDPVPADPAADPYFHTRPAASSEDVLGPADTRTSGGSNEAGDSQDLLDAVSRRRALIAQREGVPPETVPTDAVTASASGLDPDISPAYAALQVDRVARVTGLPVGRVRDLVAQATDGRILGFLGEPTVNVTGLNLAVAAAQRPGG</sequence>
<evidence type="ECO:0000256" key="7">
    <source>
        <dbReference type="ARBA" id="ARBA00022958"/>
    </source>
</evidence>
<dbReference type="PANTHER" id="PTHR30042:SF2">
    <property type="entry name" value="POTASSIUM-TRANSPORTING ATPASE KDPC SUBUNIT"/>
    <property type="match status" value="1"/>
</dbReference>
<keyword evidence="4 11" id="KW-0812">Transmembrane</keyword>
<comment type="subunit">
    <text evidence="11">The system is composed of three essential subunits: KdpA, KdpB and KdpC.</text>
</comment>
<gene>
    <name evidence="11" type="primary">kdpC</name>
    <name evidence="13" type="ORF">ACFQH9_18350</name>
</gene>
<evidence type="ECO:0000256" key="11">
    <source>
        <dbReference type="HAMAP-Rule" id="MF_00276"/>
    </source>
</evidence>
<evidence type="ECO:0000256" key="2">
    <source>
        <dbReference type="ARBA" id="ARBA00022475"/>
    </source>
</evidence>
<comment type="subcellular location">
    <subcellularLocation>
        <location evidence="11">Cell membrane</location>
        <topology evidence="11">Single-pass membrane protein</topology>
    </subcellularLocation>
</comment>
<dbReference type="PANTHER" id="PTHR30042">
    <property type="entry name" value="POTASSIUM-TRANSPORTING ATPASE C CHAIN"/>
    <property type="match status" value="1"/>
</dbReference>
<feature type="transmembrane region" description="Helical" evidence="11">
    <location>
        <begin position="12"/>
        <end position="34"/>
    </location>
</feature>
<evidence type="ECO:0000256" key="5">
    <source>
        <dbReference type="ARBA" id="ARBA00022741"/>
    </source>
</evidence>